<evidence type="ECO:0000313" key="1">
    <source>
        <dbReference type="EMBL" id="MEE2056989.1"/>
    </source>
</evidence>
<dbReference type="EMBL" id="JAUTXY010000002">
    <property type="protein sequence ID" value="MEE2056989.1"/>
    <property type="molecule type" value="Genomic_DNA"/>
</dbReference>
<dbReference type="RefSeq" id="WP_330132251.1">
    <property type="nucleotide sequence ID" value="NZ_JAUTXY010000002.1"/>
</dbReference>
<dbReference type="Proteomes" id="UP001336020">
    <property type="component" value="Unassembled WGS sequence"/>
</dbReference>
<dbReference type="Pfam" id="PF19799">
    <property type="entry name" value="DUF6282"/>
    <property type="match status" value="1"/>
</dbReference>
<organism evidence="1 2">
    <name type="scientific">Rhodococcus artemisiae</name>
    <dbReference type="NCBI Taxonomy" id="714159"/>
    <lineage>
        <taxon>Bacteria</taxon>
        <taxon>Bacillati</taxon>
        <taxon>Actinomycetota</taxon>
        <taxon>Actinomycetes</taxon>
        <taxon>Mycobacteriales</taxon>
        <taxon>Nocardiaceae</taxon>
        <taxon>Rhodococcus</taxon>
    </lineage>
</organism>
<dbReference type="InterPro" id="IPR046249">
    <property type="entry name" value="DUF6282"/>
</dbReference>
<dbReference type="SUPFAM" id="SSF51556">
    <property type="entry name" value="Metallo-dependent hydrolases"/>
    <property type="match status" value="1"/>
</dbReference>
<accession>A0ABU7L631</accession>
<dbReference type="InterPro" id="IPR032466">
    <property type="entry name" value="Metal_Hydrolase"/>
</dbReference>
<name>A0ABU7L631_9NOCA</name>
<reference evidence="1 2" key="1">
    <citation type="submission" date="2023-07" db="EMBL/GenBank/DDBJ databases">
        <authorList>
            <person name="Girao M."/>
            <person name="Carvalho M.F."/>
        </authorList>
    </citation>
    <scope>NUCLEOTIDE SEQUENCE [LARGE SCALE GENOMIC DNA]</scope>
    <source>
        <strain evidence="1 2">YIM65754</strain>
    </source>
</reference>
<proteinExistence type="predicted"/>
<evidence type="ECO:0000313" key="2">
    <source>
        <dbReference type="Proteomes" id="UP001336020"/>
    </source>
</evidence>
<gene>
    <name evidence="1" type="ORF">Q7514_05535</name>
</gene>
<keyword evidence="2" id="KW-1185">Reference proteome</keyword>
<protein>
    <submittedName>
        <fullName evidence="1">DUF6282 family protein</fullName>
    </submittedName>
</protein>
<comment type="caution">
    <text evidence="1">The sequence shown here is derived from an EMBL/GenBank/DDBJ whole genome shotgun (WGS) entry which is preliminary data.</text>
</comment>
<sequence>MTERRSGTAAIALDGAIDMHCHFGPEPLVEMAAKSPHSVDPVEAAREAADHGMRAIVLKAHEFPSTVAAHLANLAVPEVQSIGGICLDHPVGGLNPHAVECALRAGAKVVWLPTLSSEQDAPAKVKTFFGEKEEGIRVIDTDGAIVPEVRTILDLITQYDAVLATGHVSTAEHFAVVREYASKGRVLVTHAMHATTGPRLTEQEVVELADLGASIEFAAHTCMGEPSTFASVVSALKRLDPARVVLATDYGWTTKVPHPAEGLHSYVNALWDEGIDEADLKVMTCDNPAQLLGMK</sequence>
<dbReference type="Gene3D" id="3.20.20.140">
    <property type="entry name" value="Metal-dependent hydrolases"/>
    <property type="match status" value="1"/>
</dbReference>